<accession>A0A7Z0EI77</accession>
<evidence type="ECO:0000313" key="3">
    <source>
        <dbReference type="EMBL" id="NYJ21332.1"/>
    </source>
</evidence>
<dbReference type="AlphaFoldDB" id="A0A7Z0EI77"/>
<comment type="caution">
    <text evidence="3">The sequence shown here is derived from an EMBL/GenBank/DDBJ whole genome shotgun (WGS) entry which is preliminary data.</text>
</comment>
<dbReference type="RefSeq" id="WP_179579944.1">
    <property type="nucleotide sequence ID" value="NZ_JACCFM010000001.1"/>
</dbReference>
<feature type="region of interest" description="Disordered" evidence="1">
    <location>
        <begin position="179"/>
        <end position="198"/>
    </location>
</feature>
<sequence>MSAITRRAPRLGVLVAAFILAVGLVLSATPASAHGGPYELSVSSDGAGGLTVLGHYGEDDHVVNEIMDPVATATSTDGRTVGPVALVSSPEGEGVWVTAEPFIPTGDWTVTVTTTVPSAVSTTAEMTVTELTAPRESTSGADAEPEAPGLTTWLWVVAGAVALGLALLWLFLARARQPRSPRPRAGGAAGGTPPRAEI</sequence>
<protein>
    <submittedName>
        <fullName evidence="3">Uncharacterized protein</fullName>
    </submittedName>
</protein>
<organism evidence="3 4">
    <name type="scientific">Glaciibacter psychrotolerans</name>
    <dbReference type="NCBI Taxonomy" id="670054"/>
    <lineage>
        <taxon>Bacteria</taxon>
        <taxon>Bacillati</taxon>
        <taxon>Actinomycetota</taxon>
        <taxon>Actinomycetes</taxon>
        <taxon>Micrococcales</taxon>
        <taxon>Microbacteriaceae</taxon>
        <taxon>Glaciibacter</taxon>
    </lineage>
</organism>
<gene>
    <name evidence="3" type="ORF">HNR05_003123</name>
</gene>
<reference evidence="3 4" key="1">
    <citation type="submission" date="2020-07" db="EMBL/GenBank/DDBJ databases">
        <title>Sequencing the genomes of 1000 actinobacteria strains.</title>
        <authorList>
            <person name="Klenk H.-P."/>
        </authorList>
    </citation>
    <scope>NUCLEOTIDE SEQUENCE [LARGE SCALE GENOMIC DNA]</scope>
    <source>
        <strain evidence="3 4">LI1</strain>
    </source>
</reference>
<feature type="transmembrane region" description="Helical" evidence="2">
    <location>
        <begin position="153"/>
        <end position="172"/>
    </location>
</feature>
<keyword evidence="2" id="KW-0812">Transmembrane</keyword>
<evidence type="ECO:0000256" key="2">
    <source>
        <dbReference type="SAM" id="Phobius"/>
    </source>
</evidence>
<proteinExistence type="predicted"/>
<keyword evidence="4" id="KW-1185">Reference proteome</keyword>
<evidence type="ECO:0000256" key="1">
    <source>
        <dbReference type="SAM" id="MobiDB-lite"/>
    </source>
</evidence>
<evidence type="ECO:0000313" key="4">
    <source>
        <dbReference type="Proteomes" id="UP000537260"/>
    </source>
</evidence>
<name>A0A7Z0EI77_9MICO</name>
<dbReference type="Proteomes" id="UP000537260">
    <property type="component" value="Unassembled WGS sequence"/>
</dbReference>
<feature type="compositionally biased region" description="Low complexity" evidence="1">
    <location>
        <begin position="183"/>
        <end position="198"/>
    </location>
</feature>
<dbReference type="EMBL" id="JACCFM010000001">
    <property type="protein sequence ID" value="NYJ21332.1"/>
    <property type="molecule type" value="Genomic_DNA"/>
</dbReference>
<keyword evidence="2" id="KW-0472">Membrane</keyword>
<keyword evidence="2" id="KW-1133">Transmembrane helix</keyword>